<dbReference type="AlphaFoldDB" id="E6ME14"/>
<evidence type="ECO:0000256" key="5">
    <source>
        <dbReference type="ARBA" id="ARBA00051722"/>
    </source>
</evidence>
<dbReference type="EMBL" id="AEQN01000005">
    <property type="protein sequence ID" value="EFV02773.1"/>
    <property type="molecule type" value="Genomic_DNA"/>
</dbReference>
<protein>
    <recommendedName>
        <fullName evidence="2">protein-tyrosine-phosphatase</fullName>
        <ecNumber evidence="2">3.1.3.48</ecNumber>
    </recommendedName>
</protein>
<evidence type="ECO:0000256" key="1">
    <source>
        <dbReference type="ARBA" id="ARBA00005750"/>
    </source>
</evidence>
<evidence type="ECO:0000256" key="2">
    <source>
        <dbReference type="ARBA" id="ARBA00013064"/>
    </source>
</evidence>
<dbReference type="Gene3D" id="3.20.20.140">
    <property type="entry name" value="Metal-dependent hydrolases"/>
    <property type="match status" value="1"/>
</dbReference>
<keyword evidence="4" id="KW-0904">Protein phosphatase</keyword>
<dbReference type="EC" id="3.1.3.48" evidence="2"/>
<dbReference type="InterPro" id="IPR016195">
    <property type="entry name" value="Pol/histidinol_Pase-like"/>
</dbReference>
<dbReference type="RefSeq" id="WP_006597665.1">
    <property type="nucleotide sequence ID" value="NZ_GL622359.1"/>
</dbReference>
<evidence type="ECO:0000256" key="3">
    <source>
        <dbReference type="ARBA" id="ARBA00022801"/>
    </source>
</evidence>
<dbReference type="GO" id="GO:0004725">
    <property type="term" value="F:protein tyrosine phosphatase activity"/>
    <property type="evidence" value="ECO:0007669"/>
    <property type="project" value="UniProtKB-EC"/>
</dbReference>
<dbReference type="SUPFAM" id="SSF89550">
    <property type="entry name" value="PHP domain-like"/>
    <property type="match status" value="1"/>
</dbReference>
<dbReference type="Proteomes" id="UP000004754">
    <property type="component" value="Unassembled WGS sequence"/>
</dbReference>
<dbReference type="GO" id="GO:0030145">
    <property type="term" value="F:manganese ion binding"/>
    <property type="evidence" value="ECO:0007669"/>
    <property type="project" value="InterPro"/>
</dbReference>
<reference evidence="6 7" key="1">
    <citation type="submission" date="2010-12" db="EMBL/GenBank/DDBJ databases">
        <authorList>
            <person name="Muzny D."/>
            <person name="Qin X."/>
            <person name="Deng J."/>
            <person name="Jiang H."/>
            <person name="Liu Y."/>
            <person name="Qu J."/>
            <person name="Song X.-Z."/>
            <person name="Zhang L."/>
            <person name="Thornton R."/>
            <person name="Coyle M."/>
            <person name="Francisco L."/>
            <person name="Jackson L."/>
            <person name="Javaid M."/>
            <person name="Korchina V."/>
            <person name="Kovar C."/>
            <person name="Mata R."/>
            <person name="Mathew T."/>
            <person name="Ngo R."/>
            <person name="Nguyen L."/>
            <person name="Nguyen N."/>
            <person name="Okwuonu G."/>
            <person name="Ongeri F."/>
            <person name="Pham C."/>
            <person name="Simmons D."/>
            <person name="Wilczek-Boney K."/>
            <person name="Hale W."/>
            <person name="Jakkamsetti A."/>
            <person name="Pham P."/>
            <person name="Ruth R."/>
            <person name="San Lucas F."/>
            <person name="Warren J."/>
            <person name="Zhang J."/>
            <person name="Zhao Z."/>
            <person name="Zhou C."/>
            <person name="Zhu D."/>
            <person name="Lee S."/>
            <person name="Bess C."/>
            <person name="Blankenburg K."/>
            <person name="Forbes L."/>
            <person name="Fu Q."/>
            <person name="Gubbala S."/>
            <person name="Hirani K."/>
            <person name="Jayaseelan J.C."/>
            <person name="Lara F."/>
            <person name="Munidasa M."/>
            <person name="Palculict T."/>
            <person name="Patil S."/>
            <person name="Pu L.-L."/>
            <person name="Saada N."/>
            <person name="Tang L."/>
            <person name="Weissenberger G."/>
            <person name="Zhu Y."/>
            <person name="Hemphill L."/>
            <person name="Shang Y."/>
            <person name="Youmans B."/>
            <person name="Ayvaz T."/>
            <person name="Ross M."/>
            <person name="Santibanez J."/>
            <person name="Aqrawi P."/>
            <person name="Gross S."/>
            <person name="Joshi V."/>
            <person name="Fowler G."/>
            <person name="Nazareth L."/>
            <person name="Reid J."/>
            <person name="Worley K."/>
            <person name="Petrosino J."/>
            <person name="Highlander S."/>
            <person name="Gibbs R."/>
        </authorList>
    </citation>
    <scope>NUCLEOTIDE SEQUENCE [LARGE SCALE GENOMIC DNA]</scope>
    <source>
        <strain evidence="6 7">ATCC 23263</strain>
    </source>
</reference>
<dbReference type="HOGENOM" id="CLU_085966_1_0_9"/>
<comment type="similarity">
    <text evidence="1">Belongs to the metallo-dependent hydrolases superfamily. CpsB/CapC family.</text>
</comment>
<comment type="catalytic activity">
    <reaction evidence="5">
        <text>O-phospho-L-tyrosyl-[protein] + H2O = L-tyrosyl-[protein] + phosphate</text>
        <dbReference type="Rhea" id="RHEA:10684"/>
        <dbReference type="Rhea" id="RHEA-COMP:10136"/>
        <dbReference type="Rhea" id="RHEA-COMP:20101"/>
        <dbReference type="ChEBI" id="CHEBI:15377"/>
        <dbReference type="ChEBI" id="CHEBI:43474"/>
        <dbReference type="ChEBI" id="CHEBI:46858"/>
        <dbReference type="ChEBI" id="CHEBI:61978"/>
        <dbReference type="EC" id="3.1.3.48"/>
    </reaction>
</comment>
<comment type="caution">
    <text evidence="6">The sequence shown here is derived from an EMBL/GenBank/DDBJ whole genome shotgun (WGS) entry which is preliminary data.</text>
</comment>
<keyword evidence="3 6" id="KW-0378">Hydrolase</keyword>
<dbReference type="OrthoDB" id="9788539at2"/>
<dbReference type="InterPro" id="IPR016667">
    <property type="entry name" value="Caps_polysacc_synth_CpsB/CapC"/>
</dbReference>
<sequence>MIDMHNHVLYGVDDGAENLADSLAMIEKAVSLGFDTLVLTPHYMTYRGYTAAPALCDRRMAEIETALLKDKVPVRLIAGNELLYDYDLVRVFGAGKFRTIGATDYYLIETTRQGGSALALQNFMHRLHQMGKKTILAHPERYDFVQDDPNVLLDFMAAGTLIQGNYLSLLDYYDHTATATLKIMLEHQMVQLMASDAHQVEGYALYPEAAAVGGQLIGKDAWQRLMTDHPRAVLANGCIAAEPMPYKKPAAKTAIGNPGGWISW</sequence>
<proteinExistence type="inferred from homology"/>
<accession>E6ME14</accession>
<dbReference type="PIRSF" id="PIRSF016557">
    <property type="entry name" value="Caps_synth_CpsB"/>
    <property type="match status" value="1"/>
</dbReference>
<dbReference type="PANTHER" id="PTHR39181:SF1">
    <property type="entry name" value="TYROSINE-PROTEIN PHOSPHATASE YWQE"/>
    <property type="match status" value="1"/>
</dbReference>
<dbReference type="PANTHER" id="PTHR39181">
    <property type="entry name" value="TYROSINE-PROTEIN PHOSPHATASE YWQE"/>
    <property type="match status" value="1"/>
</dbReference>
<evidence type="ECO:0000313" key="6">
    <source>
        <dbReference type="EMBL" id="EFV02773.1"/>
    </source>
</evidence>
<evidence type="ECO:0000256" key="4">
    <source>
        <dbReference type="ARBA" id="ARBA00022912"/>
    </source>
</evidence>
<keyword evidence="7" id="KW-1185">Reference proteome</keyword>
<name>E6ME14_9FIRM</name>
<dbReference type="eggNOG" id="COG4464">
    <property type="taxonomic scope" value="Bacteria"/>
</dbReference>
<dbReference type="Pfam" id="PF19567">
    <property type="entry name" value="CpsB_CapC"/>
    <property type="match status" value="1"/>
</dbReference>
<organism evidence="6 7">
    <name type="scientific">Pseudoramibacter alactolyticus ATCC 23263</name>
    <dbReference type="NCBI Taxonomy" id="887929"/>
    <lineage>
        <taxon>Bacteria</taxon>
        <taxon>Bacillati</taxon>
        <taxon>Bacillota</taxon>
        <taxon>Clostridia</taxon>
        <taxon>Eubacteriales</taxon>
        <taxon>Eubacteriaceae</taxon>
        <taxon>Pseudoramibacter</taxon>
    </lineage>
</organism>
<evidence type="ECO:0000313" key="7">
    <source>
        <dbReference type="Proteomes" id="UP000004754"/>
    </source>
</evidence>
<dbReference type="STRING" id="887929.HMP0721_0247"/>
<gene>
    <name evidence="6" type="ORF">HMP0721_0247</name>
</gene>